<feature type="domain" description="TonB-dependent receptor-like beta-barrel" evidence="6">
    <location>
        <begin position="515"/>
        <end position="907"/>
    </location>
</feature>
<evidence type="ECO:0000259" key="6">
    <source>
        <dbReference type="Pfam" id="PF00593"/>
    </source>
</evidence>
<dbReference type="InterPro" id="IPR012910">
    <property type="entry name" value="Plug_dom"/>
</dbReference>
<organism evidence="8 9">
    <name type="scientific">Mucilaginibacter corticis</name>
    <dbReference type="NCBI Taxonomy" id="2597670"/>
    <lineage>
        <taxon>Bacteria</taxon>
        <taxon>Pseudomonadati</taxon>
        <taxon>Bacteroidota</taxon>
        <taxon>Sphingobacteriia</taxon>
        <taxon>Sphingobacteriales</taxon>
        <taxon>Sphingobacteriaceae</taxon>
        <taxon>Mucilaginibacter</taxon>
    </lineage>
</organism>
<evidence type="ECO:0000256" key="1">
    <source>
        <dbReference type="ARBA" id="ARBA00004442"/>
    </source>
</evidence>
<comment type="caution">
    <text evidence="8">The sequence shown here is derived from an EMBL/GenBank/DDBJ whole genome shotgun (WGS) entry which is preliminary data.</text>
</comment>
<dbReference type="Gene3D" id="2.170.130.10">
    <property type="entry name" value="TonB-dependent receptor, plug domain"/>
    <property type="match status" value="1"/>
</dbReference>
<keyword evidence="9" id="KW-1185">Reference proteome</keyword>
<dbReference type="PANTHER" id="PTHR40980:SF4">
    <property type="entry name" value="TONB-DEPENDENT RECEPTOR-LIKE BETA-BARREL DOMAIN-CONTAINING PROTEIN"/>
    <property type="match status" value="1"/>
</dbReference>
<sequence length="958" mass="106801">MNKVLPLKRQLFLFLFFISCSFTTLAQTVLKGQVTDTKTGETLIGATVHIENGNTVLNTSVKLDGTYTFNNLKAGDYKLHVSYVSYKTTRDFEVAVADGKVNVLNVAMIDNSTALNEVAVIEYASKASDHSARNTEKNANNTLNAISAQAIAISPDVLVSNVLGRMSGISIDRSNTGDARHVIIRGMDKQYNTTLVNGVKIPSPDNRNRYLPLDIFPAGLVDRLEVYKTLTPDMEGDASGGVVNLVMKSAPDQLKIEGEFGTGYSQIFFNRSFQSFDHNAGNEQSPGEIHPGKIASISEFPYQSLITKKANAPINKTASLTIGNRYLDGKLGVLFSGTFQNLYQGNNSFIVVQESTVGTSPDINTPNQETAFQNSDNRQYSSQLNRYGAIASIDYKFNNANIIKLFATYVALNEYRVRQTEETTYGGYSFNGYHGPFSIDNLTQTRKDLQSIYNITLSGKHNIFKGISADWIGSTSQATEKMPDMAEFDTNYQYQQNIPDGATSPTSIQPGPVMVGNESRGWQHNTDKDLSGYFNLHYKPDHIFNSKVEFSAGGMVRHKTRDNFRDQYSLSNTYVPGSSPPVPEPYTTIPNATFQWKDQDTSYAYGSYRTDAGVYTFTENINAIYGMIKYDVTDKLDVIFGVRNENTHQSYNSSLPATFPGKSADINYTDLLPSINAKYALTNEQAIRVAYYKSILRPSFYDIVPAQDNSQDDAYYGHIGNPYLQHTVIDNYDIRYEFFPGVFDEFMLGGFYKHLTNPIETSLQPSTGGATLYYIPNNPSESAQNFGVELLALKYFGNIGASINYTYTNSQITTPKTVNVQGDLIHRTQTRPLQGQATNIGNASLLYKNQKSGVDAQLSVAYTGERLAAVSTYYGLDTWEKPTTFLDFSAQKKVGRHFIVYVKANNLLNTPYQLFIKQDNQSNYSGSSKYPHQESPNYTTVQYDQFYSRYSLGAKYNF</sequence>
<gene>
    <name evidence="8" type="ORF">FO440_12195</name>
</gene>
<feature type="signal peptide" evidence="5">
    <location>
        <begin position="1"/>
        <end position="26"/>
    </location>
</feature>
<dbReference type="Pfam" id="PF13620">
    <property type="entry name" value="CarboxypepD_reg"/>
    <property type="match status" value="1"/>
</dbReference>
<dbReference type="Pfam" id="PF07715">
    <property type="entry name" value="Plug"/>
    <property type="match status" value="1"/>
</dbReference>
<dbReference type="InterPro" id="IPR037066">
    <property type="entry name" value="Plug_dom_sf"/>
</dbReference>
<dbReference type="PANTHER" id="PTHR40980">
    <property type="entry name" value="PLUG DOMAIN-CONTAINING PROTEIN"/>
    <property type="match status" value="1"/>
</dbReference>
<evidence type="ECO:0000256" key="5">
    <source>
        <dbReference type="SAM" id="SignalP"/>
    </source>
</evidence>
<dbReference type="Pfam" id="PF00593">
    <property type="entry name" value="TonB_dep_Rec_b-barrel"/>
    <property type="match status" value="1"/>
</dbReference>
<dbReference type="RefSeq" id="WP_144248547.1">
    <property type="nucleotide sequence ID" value="NZ_VLPK01000002.1"/>
</dbReference>
<keyword evidence="5" id="KW-0732">Signal</keyword>
<protein>
    <recommendedName>
        <fullName evidence="10">TonB-dependent receptor</fullName>
    </recommendedName>
</protein>
<dbReference type="InterPro" id="IPR036942">
    <property type="entry name" value="Beta-barrel_TonB_sf"/>
</dbReference>
<dbReference type="EMBL" id="VLPK01000002">
    <property type="protein sequence ID" value="TSJ40509.1"/>
    <property type="molecule type" value="Genomic_DNA"/>
</dbReference>
<evidence type="ECO:0000313" key="8">
    <source>
        <dbReference type="EMBL" id="TSJ40509.1"/>
    </source>
</evidence>
<feature type="chain" id="PRO_5021757789" description="TonB-dependent receptor" evidence="5">
    <location>
        <begin position="27"/>
        <end position="958"/>
    </location>
</feature>
<feature type="domain" description="TonB-dependent receptor plug" evidence="7">
    <location>
        <begin position="138"/>
        <end position="242"/>
    </location>
</feature>
<comment type="similarity">
    <text evidence="4">Belongs to the TonB-dependent receptor family.</text>
</comment>
<evidence type="ECO:0000256" key="4">
    <source>
        <dbReference type="RuleBase" id="RU003357"/>
    </source>
</evidence>
<dbReference type="SUPFAM" id="SSF56935">
    <property type="entry name" value="Porins"/>
    <property type="match status" value="1"/>
</dbReference>
<evidence type="ECO:0000259" key="7">
    <source>
        <dbReference type="Pfam" id="PF07715"/>
    </source>
</evidence>
<dbReference type="Gene3D" id="2.40.170.20">
    <property type="entry name" value="TonB-dependent receptor, beta-barrel domain"/>
    <property type="match status" value="1"/>
</dbReference>
<evidence type="ECO:0000256" key="2">
    <source>
        <dbReference type="ARBA" id="ARBA00023136"/>
    </source>
</evidence>
<accession>A0A556ML46</accession>
<keyword evidence="4" id="KW-0798">TonB box</keyword>
<evidence type="ECO:0008006" key="10">
    <source>
        <dbReference type="Google" id="ProtNLM"/>
    </source>
</evidence>
<comment type="subcellular location">
    <subcellularLocation>
        <location evidence="1 4">Cell outer membrane</location>
    </subcellularLocation>
</comment>
<keyword evidence="3" id="KW-0998">Cell outer membrane</keyword>
<dbReference type="AlphaFoldDB" id="A0A556ML46"/>
<evidence type="ECO:0000256" key="3">
    <source>
        <dbReference type="ARBA" id="ARBA00023237"/>
    </source>
</evidence>
<evidence type="ECO:0000313" key="9">
    <source>
        <dbReference type="Proteomes" id="UP000318733"/>
    </source>
</evidence>
<dbReference type="OrthoDB" id="8727862at2"/>
<keyword evidence="2 4" id="KW-0472">Membrane</keyword>
<dbReference type="InterPro" id="IPR000531">
    <property type="entry name" value="Beta-barrel_TonB"/>
</dbReference>
<dbReference type="InterPro" id="IPR008969">
    <property type="entry name" value="CarboxyPept-like_regulatory"/>
</dbReference>
<proteinExistence type="inferred from homology"/>
<name>A0A556ML46_9SPHI</name>
<dbReference type="PROSITE" id="PS51257">
    <property type="entry name" value="PROKAR_LIPOPROTEIN"/>
    <property type="match status" value="1"/>
</dbReference>
<dbReference type="GO" id="GO:0009279">
    <property type="term" value="C:cell outer membrane"/>
    <property type="evidence" value="ECO:0007669"/>
    <property type="project" value="UniProtKB-SubCell"/>
</dbReference>
<dbReference type="SUPFAM" id="SSF49464">
    <property type="entry name" value="Carboxypeptidase regulatory domain-like"/>
    <property type="match status" value="1"/>
</dbReference>
<dbReference type="Gene3D" id="2.60.40.1120">
    <property type="entry name" value="Carboxypeptidase-like, regulatory domain"/>
    <property type="match status" value="1"/>
</dbReference>
<reference evidence="8 9" key="1">
    <citation type="submission" date="2019-07" db="EMBL/GenBank/DDBJ databases">
        <authorList>
            <person name="Huq M.A."/>
        </authorList>
    </citation>
    <scope>NUCLEOTIDE SEQUENCE [LARGE SCALE GENOMIC DNA]</scope>
    <source>
        <strain evidence="8 9">MAH-19</strain>
    </source>
</reference>
<dbReference type="Proteomes" id="UP000318733">
    <property type="component" value="Unassembled WGS sequence"/>
</dbReference>